<dbReference type="InterPro" id="IPR027417">
    <property type="entry name" value="P-loop_NTPase"/>
</dbReference>
<dbReference type="EMBL" id="CP041242">
    <property type="protein sequence ID" value="QDH69767.1"/>
    <property type="molecule type" value="Genomic_DNA"/>
</dbReference>
<dbReference type="KEGG" id="lyj:FKV23_06405"/>
<protein>
    <submittedName>
        <fullName evidence="6">PhoH family protein</fullName>
    </submittedName>
</protein>
<dbReference type="OrthoDB" id="9766527at2"/>
<dbReference type="RefSeq" id="WP_141623107.1">
    <property type="nucleotide sequence ID" value="NZ_CP041242.1"/>
</dbReference>
<evidence type="ECO:0000256" key="1">
    <source>
        <dbReference type="ARBA" id="ARBA00010393"/>
    </source>
</evidence>
<organism evidence="6 7">
    <name type="scientific">Marilutibacter alkalisoli</name>
    <dbReference type="NCBI Taxonomy" id="2591633"/>
    <lineage>
        <taxon>Bacteria</taxon>
        <taxon>Pseudomonadati</taxon>
        <taxon>Pseudomonadota</taxon>
        <taxon>Gammaproteobacteria</taxon>
        <taxon>Lysobacterales</taxon>
        <taxon>Lysobacteraceae</taxon>
        <taxon>Marilutibacter</taxon>
    </lineage>
</organism>
<keyword evidence="2" id="KW-0547">Nucleotide-binding</keyword>
<dbReference type="PANTHER" id="PTHR30473:SF2">
    <property type="entry name" value="PIN DOMAIN-CONTAINING PROTEIN"/>
    <property type="match status" value="1"/>
</dbReference>
<keyword evidence="7" id="KW-1185">Reference proteome</keyword>
<comment type="similarity">
    <text evidence="1">Belongs to the PhoH family.</text>
</comment>
<evidence type="ECO:0000259" key="5">
    <source>
        <dbReference type="SMART" id="SM00670"/>
    </source>
</evidence>
<dbReference type="InterPro" id="IPR002716">
    <property type="entry name" value="PIN_dom"/>
</dbReference>
<dbReference type="SMART" id="SM00670">
    <property type="entry name" value="PINc"/>
    <property type="match status" value="1"/>
</dbReference>
<dbReference type="Pfam" id="PF02562">
    <property type="entry name" value="PhoH"/>
    <property type="match status" value="1"/>
</dbReference>
<dbReference type="InterPro" id="IPR051451">
    <property type="entry name" value="PhoH2-like"/>
</dbReference>
<dbReference type="SUPFAM" id="SSF88723">
    <property type="entry name" value="PIN domain-like"/>
    <property type="match status" value="1"/>
</dbReference>
<dbReference type="GO" id="GO:0005829">
    <property type="term" value="C:cytosol"/>
    <property type="evidence" value="ECO:0007669"/>
    <property type="project" value="TreeGrafter"/>
</dbReference>
<accession>A0A514BQW4</accession>
<dbReference type="PANTHER" id="PTHR30473">
    <property type="entry name" value="PROTEIN PHOH"/>
    <property type="match status" value="1"/>
</dbReference>
<dbReference type="FunFam" id="3.40.50.300:FF:000013">
    <property type="entry name" value="PhoH family ATPase"/>
    <property type="match status" value="1"/>
</dbReference>
<dbReference type="Gene3D" id="3.40.50.1010">
    <property type="entry name" value="5'-nuclease"/>
    <property type="match status" value="1"/>
</dbReference>
<reference evidence="6 7" key="1">
    <citation type="submission" date="2019-06" db="EMBL/GenBank/DDBJ databases">
        <title>Lysobacter alkalisoli sp. nov. isolated from saline-alkali soil.</title>
        <authorList>
            <person name="Sun J.-Q."/>
            <person name="Xu L."/>
        </authorList>
    </citation>
    <scope>NUCLEOTIDE SEQUENCE [LARGE SCALE GENOMIC DNA]</scope>
    <source>
        <strain evidence="6 7">SJ-36</strain>
    </source>
</reference>
<name>A0A514BQW4_9GAMM</name>
<dbReference type="AlphaFoldDB" id="A0A514BQW4"/>
<evidence type="ECO:0000256" key="4">
    <source>
        <dbReference type="ARBA" id="ARBA00046345"/>
    </source>
</evidence>
<comment type="similarity">
    <text evidence="4">In the N-terminal section; belongs to the PINc/VapC protein family.</text>
</comment>
<evidence type="ECO:0000313" key="7">
    <source>
        <dbReference type="Proteomes" id="UP000317199"/>
    </source>
</evidence>
<evidence type="ECO:0000313" key="6">
    <source>
        <dbReference type="EMBL" id="QDH69767.1"/>
    </source>
</evidence>
<feature type="domain" description="PIN" evidence="5">
    <location>
        <begin position="6"/>
        <end position="146"/>
    </location>
</feature>
<keyword evidence="3" id="KW-0067">ATP-binding</keyword>
<dbReference type="Gene3D" id="3.40.50.300">
    <property type="entry name" value="P-loop containing nucleotide triphosphate hydrolases"/>
    <property type="match status" value="1"/>
</dbReference>
<dbReference type="InterPro" id="IPR003714">
    <property type="entry name" value="PhoH"/>
</dbReference>
<dbReference type="Proteomes" id="UP000317199">
    <property type="component" value="Chromosome"/>
</dbReference>
<dbReference type="SUPFAM" id="SSF52540">
    <property type="entry name" value="P-loop containing nucleoside triphosphate hydrolases"/>
    <property type="match status" value="1"/>
</dbReference>
<dbReference type="CDD" id="cd09883">
    <property type="entry name" value="PIN_VapC_PhoHL-ATPase"/>
    <property type="match status" value="1"/>
</dbReference>
<gene>
    <name evidence="6" type="ORF">FKV23_06405</name>
</gene>
<dbReference type="InterPro" id="IPR029060">
    <property type="entry name" value="PIN-like_dom_sf"/>
</dbReference>
<dbReference type="GO" id="GO:0005524">
    <property type="term" value="F:ATP binding"/>
    <property type="evidence" value="ECO:0007669"/>
    <property type="project" value="UniProtKB-KW"/>
</dbReference>
<evidence type="ECO:0000256" key="3">
    <source>
        <dbReference type="ARBA" id="ARBA00022840"/>
    </source>
</evidence>
<evidence type="ECO:0000256" key="2">
    <source>
        <dbReference type="ARBA" id="ARBA00022741"/>
    </source>
</evidence>
<proteinExistence type="inferred from homology"/>
<sequence>MTRSKRIYVLDTNVLMHDPTALFKFEEHDVFLPMQVIEELDNGKKGTSEASRNARQVSRFLNELIEAQGSKANIHEGIDLGRPTGLQLRGERSSGRLLFQTDNFDAGKRFGAVVPDNAILGAILALKEAQPEVPVVFVSKDINLRIKASIANIVSEDYENDRALDDFSLLYAGATALPEDFWQRCGKDLKSWTDKGRTYYEINRPEIEDGEEPWHHNQFLYLPGDDESEMKVVRISDDKVVLQIVDDYRHSQHAVWGITARNREQNFALNALMDPEVDFVTLLGTAGTGKTLLALAAGLAQTMDQQRYREIIMTRATVSVGEDIGFLPGTEEEKMTPWMGALTDNLEVLTHNQDGGSWGRAATNDLLASRIKIRSLNFMRGRTFLSRWLILDEAQNLTPKQMKTLITRAGPGTKIVCLGNVEQIDTPYLTETTSGLTYAVDRFKHWEHSASVTLRRGERSRLADYASEVL</sequence>
<dbReference type="Pfam" id="PF13638">
    <property type="entry name" value="PIN_4"/>
    <property type="match status" value="1"/>
</dbReference>